<reference evidence="2 3" key="1">
    <citation type="submission" date="2020-01" db="EMBL/GenBank/DDBJ databases">
        <title>Whole genome and functional gene identification of agarase of Vibrio HN897.</title>
        <authorList>
            <person name="Liu Y."/>
            <person name="Zhao Z."/>
        </authorList>
    </citation>
    <scope>NUCLEOTIDE SEQUENCE [LARGE SCALE GENOMIC DNA]</scope>
    <source>
        <strain evidence="2 3">HN897</strain>
    </source>
</reference>
<dbReference type="Proteomes" id="UP000464262">
    <property type="component" value="Chromosome 2"/>
</dbReference>
<dbReference type="RefSeq" id="WP_164650127.1">
    <property type="nucleotide sequence ID" value="NZ_CP047476.1"/>
</dbReference>
<feature type="domain" description="DUF58" evidence="1">
    <location>
        <begin position="54"/>
        <end position="238"/>
    </location>
</feature>
<dbReference type="Pfam" id="PF01882">
    <property type="entry name" value="DUF58"/>
    <property type="match status" value="1"/>
</dbReference>
<proteinExistence type="predicted"/>
<dbReference type="InterPro" id="IPR036465">
    <property type="entry name" value="vWFA_dom_sf"/>
</dbReference>
<dbReference type="SUPFAM" id="SSF53300">
    <property type="entry name" value="vWA-like"/>
    <property type="match status" value="1"/>
</dbReference>
<dbReference type="KEGG" id="vas:GT360_16875"/>
<evidence type="ECO:0000313" key="3">
    <source>
        <dbReference type="Proteomes" id="UP000464262"/>
    </source>
</evidence>
<sequence>MQSHDARIHTSYADLVRLQNHALSFTLLPHLHASNSMSGRHLSLFRGRGLNFEELRHYQLGDDIRSLDWKVTMRTGKPHVRVYSEEKDRHCLILVDQRSSMFFSSQHCMKSVVAAEVAALSAWRVLRDGDRVGVCIADTDKTQWQVASRAQPKLLEQLKQVAKANQQLSALSADDEKLTFSRWINELSRRALKQSTIIIVSDWSGCSADDINRLKQLQRQNDVLAIMVVDPFETELPEKIAKQGWVVGDGTHQIMLDSQHKVAKASQFLLTEKQQQIVQLQRLMAAKRLPCILLSTTGDHISQYKQAVGGG</sequence>
<gene>
    <name evidence="2" type="ORF">GT360_16875</name>
</gene>
<keyword evidence="3" id="KW-1185">Reference proteome</keyword>
<dbReference type="InterPro" id="IPR002881">
    <property type="entry name" value="DUF58"/>
</dbReference>
<evidence type="ECO:0000259" key="1">
    <source>
        <dbReference type="Pfam" id="PF01882"/>
    </source>
</evidence>
<dbReference type="PANTHER" id="PTHR33608">
    <property type="entry name" value="BLL2464 PROTEIN"/>
    <property type="match status" value="1"/>
</dbReference>
<dbReference type="AlphaFoldDB" id="A0A7Z2T6U5"/>
<protein>
    <submittedName>
        <fullName evidence="2">DUF58 domain-containing protein</fullName>
    </submittedName>
</protein>
<evidence type="ECO:0000313" key="2">
    <source>
        <dbReference type="EMBL" id="QIA65227.1"/>
    </source>
</evidence>
<name>A0A7Z2T6U5_9VIBR</name>
<organism evidence="2 3">
    <name type="scientific">Vibrio astriarenae</name>
    <dbReference type="NCBI Taxonomy" id="1481923"/>
    <lineage>
        <taxon>Bacteria</taxon>
        <taxon>Pseudomonadati</taxon>
        <taxon>Pseudomonadota</taxon>
        <taxon>Gammaproteobacteria</taxon>
        <taxon>Vibrionales</taxon>
        <taxon>Vibrionaceae</taxon>
        <taxon>Vibrio</taxon>
    </lineage>
</organism>
<accession>A0A7Z2T6U5</accession>
<dbReference type="EMBL" id="CP047476">
    <property type="protein sequence ID" value="QIA65227.1"/>
    <property type="molecule type" value="Genomic_DNA"/>
</dbReference>
<dbReference type="PANTHER" id="PTHR33608:SF12">
    <property type="entry name" value="DUF58 DOMAIN-CONTAINING PROTEIN"/>
    <property type="match status" value="1"/>
</dbReference>